<dbReference type="SUPFAM" id="SSF51338">
    <property type="entry name" value="Composite domain of metallo-dependent hydrolases"/>
    <property type="match status" value="1"/>
</dbReference>
<dbReference type="OrthoDB" id="9787621at2"/>
<reference evidence="10 11" key="1">
    <citation type="submission" date="2019-04" db="EMBL/GenBank/DDBJ databases">
        <title>Natronospirillum operosus gen. nov., sp. nov., a haloalkaliphilic satellite isolated from decaying biomass of laboratory culture of cyanobacterium Geitlerinema sp. and proposal of Natronospirillaceae fam. nov. and Saccharospirillaceae fam. nov.</title>
        <authorList>
            <person name="Kevbrin V."/>
            <person name="Boltyanskaya Y."/>
            <person name="Koziaeva V."/>
            <person name="Grouzdev D.S."/>
            <person name="Park M."/>
            <person name="Cho J."/>
        </authorList>
    </citation>
    <scope>NUCLEOTIDE SEQUENCE [LARGE SCALE GENOMIC DNA]</scope>
    <source>
        <strain evidence="10 11">G-116</strain>
    </source>
</reference>
<dbReference type="PANTHER" id="PTHR11271:SF6">
    <property type="entry name" value="GUANINE DEAMINASE"/>
    <property type="match status" value="1"/>
</dbReference>
<dbReference type="EMBL" id="SRMF01000006">
    <property type="protein sequence ID" value="TGG92074.1"/>
    <property type="molecule type" value="Genomic_DNA"/>
</dbReference>
<evidence type="ECO:0000256" key="4">
    <source>
        <dbReference type="ARBA" id="ARBA00022723"/>
    </source>
</evidence>
<dbReference type="PANTHER" id="PTHR11271">
    <property type="entry name" value="GUANINE DEAMINASE"/>
    <property type="match status" value="1"/>
</dbReference>
<dbReference type="InterPro" id="IPR032466">
    <property type="entry name" value="Metal_Hydrolase"/>
</dbReference>
<dbReference type="NCBIfam" id="NF006679">
    <property type="entry name" value="PRK09228.1"/>
    <property type="match status" value="1"/>
</dbReference>
<comment type="caution">
    <text evidence="10">The sequence shown here is derived from an EMBL/GenBank/DDBJ whole genome shotgun (WGS) entry which is preliminary data.</text>
</comment>
<comment type="catalytic activity">
    <reaction evidence="8">
        <text>guanine + H2O + H(+) = xanthine + NH4(+)</text>
        <dbReference type="Rhea" id="RHEA:14665"/>
        <dbReference type="ChEBI" id="CHEBI:15377"/>
        <dbReference type="ChEBI" id="CHEBI:15378"/>
        <dbReference type="ChEBI" id="CHEBI:16235"/>
        <dbReference type="ChEBI" id="CHEBI:17712"/>
        <dbReference type="ChEBI" id="CHEBI:28938"/>
        <dbReference type="EC" id="3.5.4.3"/>
    </reaction>
</comment>
<keyword evidence="4 8" id="KW-0479">Metal-binding</keyword>
<comment type="similarity">
    <text evidence="2 8">Belongs to the metallo-dependent hydrolases superfamily. ATZ/TRZ family.</text>
</comment>
<dbReference type="NCBIfam" id="TIGR02967">
    <property type="entry name" value="guan_deamin"/>
    <property type="match status" value="1"/>
</dbReference>
<keyword evidence="5 8" id="KW-0378">Hydrolase</keyword>
<accession>A0A4Z0W438</accession>
<comment type="pathway">
    <text evidence="1 8">Purine metabolism; guanine degradation; xanthine from guanine: step 1/1.</text>
</comment>
<evidence type="ECO:0000256" key="5">
    <source>
        <dbReference type="ARBA" id="ARBA00022801"/>
    </source>
</evidence>
<gene>
    <name evidence="10" type="primary">guaD</name>
    <name evidence="10" type="ORF">E4656_14435</name>
</gene>
<evidence type="ECO:0000256" key="3">
    <source>
        <dbReference type="ARBA" id="ARBA00012781"/>
    </source>
</evidence>
<organism evidence="10 11">
    <name type="scientific">Natronospirillum operosum</name>
    <dbReference type="NCBI Taxonomy" id="2759953"/>
    <lineage>
        <taxon>Bacteria</taxon>
        <taxon>Pseudomonadati</taxon>
        <taxon>Pseudomonadota</taxon>
        <taxon>Gammaproteobacteria</taxon>
        <taxon>Oceanospirillales</taxon>
        <taxon>Natronospirillaceae</taxon>
        <taxon>Natronospirillum</taxon>
    </lineage>
</organism>
<dbReference type="UniPathway" id="UPA00603">
    <property type="reaction ID" value="UER00660"/>
</dbReference>
<dbReference type="GO" id="GO:0006147">
    <property type="term" value="P:guanine catabolic process"/>
    <property type="evidence" value="ECO:0007669"/>
    <property type="project" value="UniProtKB-UniRule"/>
</dbReference>
<keyword evidence="6 8" id="KW-0862">Zinc</keyword>
<evidence type="ECO:0000313" key="11">
    <source>
        <dbReference type="Proteomes" id="UP000297475"/>
    </source>
</evidence>
<name>A0A4Z0W438_9GAMM</name>
<dbReference type="AlphaFoldDB" id="A0A4Z0W438"/>
<proteinExistence type="inferred from homology"/>
<dbReference type="InterPro" id="IPR011059">
    <property type="entry name" value="Metal-dep_hydrolase_composite"/>
</dbReference>
<dbReference type="RefSeq" id="WP_135484003.1">
    <property type="nucleotide sequence ID" value="NZ_SRMF01000006.1"/>
</dbReference>
<dbReference type="GO" id="GO:0008892">
    <property type="term" value="F:guanine deaminase activity"/>
    <property type="evidence" value="ECO:0007669"/>
    <property type="project" value="UniProtKB-UniRule"/>
</dbReference>
<feature type="domain" description="Amidohydrolase-related" evidence="9">
    <location>
        <begin position="81"/>
        <end position="440"/>
    </location>
</feature>
<keyword evidence="11" id="KW-1185">Reference proteome</keyword>
<evidence type="ECO:0000259" key="9">
    <source>
        <dbReference type="Pfam" id="PF01979"/>
    </source>
</evidence>
<comment type="function">
    <text evidence="8">Catalyzes the hydrolytic deamination of guanine, producing xanthine and ammonia.</text>
</comment>
<dbReference type="SUPFAM" id="SSF51556">
    <property type="entry name" value="Metallo-dependent hydrolases"/>
    <property type="match status" value="1"/>
</dbReference>
<protein>
    <recommendedName>
        <fullName evidence="3 7">Guanine deaminase</fullName>
        <shortName evidence="8">Guanase</shortName>
        <ecNumber evidence="3 7">3.5.4.3</ecNumber>
    </recommendedName>
    <alternativeName>
        <fullName evidence="8">Guanine aminohydrolase</fullName>
    </alternativeName>
</protein>
<dbReference type="InterPro" id="IPR006680">
    <property type="entry name" value="Amidohydro-rel"/>
</dbReference>
<dbReference type="GO" id="GO:0008270">
    <property type="term" value="F:zinc ion binding"/>
    <property type="evidence" value="ECO:0007669"/>
    <property type="project" value="UniProtKB-UniRule"/>
</dbReference>
<dbReference type="GO" id="GO:0005829">
    <property type="term" value="C:cytosol"/>
    <property type="evidence" value="ECO:0007669"/>
    <property type="project" value="TreeGrafter"/>
</dbReference>
<sequence>MTAAHQDRVFPARCTAHRGPLLHCLADPGMAAEPEPGSTQWLEDGMLIVDGARIVACGPAANLLPRLHPDTRVLHWPERLLVPGFIDTHVHMPQLEIMASYGSQLLDWLNTYTFPAEARFDDPDWALAQANLFTDLLLAHGTTSALVFCTTHAQSAAATFHAAEQRGMAVAAGKCMMDRNAPEDLLDTAQSSYDDSLALLQRWHGRGRLRYAITPRFAPTSTAAQLTKVAQLAAEHPDVLVQTHWAESRSEIEWVRSLFPERADYLDVYQHHGLLGPGTVLAHGVHIDDHDRDRLVETGTRIAHCPTSNTFLGSGLFDLQAAKRCGVTLGLATDVGGGTSLSMLATMAEAYKVSQLRGQPLTPWQAFYLATLGNAEVLHQQQDTGSLTVGKMADFVVLDPASSPILRLKQQRAQSIDEQLFNLMMLGDDRAVAATYVAGQCRYRRPDTGSGPGPSGYFMAA</sequence>
<evidence type="ECO:0000256" key="7">
    <source>
        <dbReference type="NCBIfam" id="TIGR02967"/>
    </source>
</evidence>
<dbReference type="Gene3D" id="3.20.20.140">
    <property type="entry name" value="Metal-dependent hydrolases"/>
    <property type="match status" value="1"/>
</dbReference>
<evidence type="ECO:0000256" key="1">
    <source>
        <dbReference type="ARBA" id="ARBA00004984"/>
    </source>
</evidence>
<evidence type="ECO:0000256" key="6">
    <source>
        <dbReference type="ARBA" id="ARBA00022833"/>
    </source>
</evidence>
<dbReference type="InterPro" id="IPR051607">
    <property type="entry name" value="Metallo-dep_hydrolases"/>
</dbReference>
<dbReference type="InterPro" id="IPR014311">
    <property type="entry name" value="Guanine_deaminase"/>
</dbReference>
<comment type="cofactor">
    <cofactor evidence="8">
        <name>Zn(2+)</name>
        <dbReference type="ChEBI" id="CHEBI:29105"/>
    </cofactor>
    <text evidence="8">Binds 1 zinc ion per subunit.</text>
</comment>
<dbReference type="Gene3D" id="2.30.40.10">
    <property type="entry name" value="Urease, subunit C, domain 1"/>
    <property type="match status" value="1"/>
</dbReference>
<evidence type="ECO:0000256" key="8">
    <source>
        <dbReference type="RuleBase" id="RU366009"/>
    </source>
</evidence>
<dbReference type="EC" id="3.5.4.3" evidence="3 7"/>
<dbReference type="FunFam" id="3.20.20.140:FF:000022">
    <property type="entry name" value="Guanine deaminase"/>
    <property type="match status" value="1"/>
</dbReference>
<evidence type="ECO:0000256" key="2">
    <source>
        <dbReference type="ARBA" id="ARBA00006745"/>
    </source>
</evidence>
<evidence type="ECO:0000313" key="10">
    <source>
        <dbReference type="EMBL" id="TGG92074.1"/>
    </source>
</evidence>
<dbReference type="Proteomes" id="UP000297475">
    <property type="component" value="Unassembled WGS sequence"/>
</dbReference>
<dbReference type="Pfam" id="PF01979">
    <property type="entry name" value="Amidohydro_1"/>
    <property type="match status" value="1"/>
</dbReference>